<keyword evidence="4 5" id="KW-0173">Coenzyme A biosynthesis</keyword>
<accession>A0AA94EHR9</accession>
<dbReference type="PANTHER" id="PTHR10695">
    <property type="entry name" value="DEPHOSPHO-COA KINASE-RELATED"/>
    <property type="match status" value="1"/>
</dbReference>
<evidence type="ECO:0000256" key="3">
    <source>
        <dbReference type="ARBA" id="ARBA00022840"/>
    </source>
</evidence>
<sequence>MSNYVVGLTGGIGSGKTAASDFLASLGIDIVDADVVAREVVEPGSPCLTAIAEHFGERVIDAQGQLNRRALRDIVFNDNRAKEWLNQLLHPAIRARLLAQLQQADSPYVVLVAPLLLENQLQRYCNRVLVIDVPEALQLERTMQRDNSEQQQVEAIMASQLTREQRLQRADDIVHNDADLTHLQQQLTALDKRYRQLAKGS</sequence>
<dbReference type="HAMAP" id="MF_00376">
    <property type="entry name" value="Dephospho_CoA_kinase"/>
    <property type="match status" value="1"/>
</dbReference>
<keyword evidence="3 5" id="KW-0067">ATP-binding</keyword>
<dbReference type="GO" id="GO:0015937">
    <property type="term" value="P:coenzyme A biosynthetic process"/>
    <property type="evidence" value="ECO:0007669"/>
    <property type="project" value="UniProtKB-UniRule"/>
</dbReference>
<evidence type="ECO:0000256" key="4">
    <source>
        <dbReference type="ARBA" id="ARBA00022993"/>
    </source>
</evidence>
<evidence type="ECO:0000256" key="2">
    <source>
        <dbReference type="ARBA" id="ARBA00022741"/>
    </source>
</evidence>
<gene>
    <name evidence="5" type="primary">coaE</name>
    <name evidence="7" type="ORF">CWE23_04795</name>
</gene>
<dbReference type="GO" id="GO:0005737">
    <property type="term" value="C:cytoplasm"/>
    <property type="evidence" value="ECO:0007669"/>
    <property type="project" value="UniProtKB-SubCell"/>
</dbReference>
<reference evidence="8" key="1">
    <citation type="journal article" date="2018" name="Front. Microbiol.">
        <title>Genome-Based Analysis Reveals the Taxonomy and Diversity of the Family Idiomarinaceae.</title>
        <authorList>
            <person name="Liu Y."/>
            <person name="Lai Q."/>
            <person name="Shao Z."/>
        </authorList>
    </citation>
    <scope>NUCLEOTIDE SEQUENCE [LARGE SCALE GENOMIC DNA]</scope>
    <source>
        <strain evidence="8">SN-14</strain>
    </source>
</reference>
<dbReference type="SUPFAM" id="SSF52540">
    <property type="entry name" value="P-loop containing nucleoside triphosphate hydrolases"/>
    <property type="match status" value="1"/>
</dbReference>
<dbReference type="EMBL" id="PIPS01000001">
    <property type="protein sequence ID" value="RUO45328.1"/>
    <property type="molecule type" value="Genomic_DNA"/>
</dbReference>
<dbReference type="PANTHER" id="PTHR10695:SF46">
    <property type="entry name" value="BIFUNCTIONAL COENZYME A SYNTHASE-RELATED"/>
    <property type="match status" value="1"/>
</dbReference>
<dbReference type="InterPro" id="IPR027417">
    <property type="entry name" value="P-loop_NTPase"/>
</dbReference>
<dbReference type="PROSITE" id="PS51219">
    <property type="entry name" value="DPCK"/>
    <property type="match status" value="1"/>
</dbReference>
<name>A0AA94EHR9_9GAMM</name>
<dbReference type="NCBIfam" id="TIGR00152">
    <property type="entry name" value="dephospho-CoA kinase"/>
    <property type="match status" value="1"/>
</dbReference>
<keyword evidence="5" id="KW-0963">Cytoplasm</keyword>
<dbReference type="Pfam" id="PF01121">
    <property type="entry name" value="CoaE"/>
    <property type="match status" value="1"/>
</dbReference>
<dbReference type="GO" id="GO:0004140">
    <property type="term" value="F:dephospho-CoA kinase activity"/>
    <property type="evidence" value="ECO:0007669"/>
    <property type="project" value="UniProtKB-UniRule"/>
</dbReference>
<comment type="pathway">
    <text evidence="5">Cofactor biosynthesis; coenzyme A biosynthesis; CoA from (R)-pantothenate: step 5/5.</text>
</comment>
<evidence type="ECO:0000256" key="6">
    <source>
        <dbReference type="NCBIfam" id="TIGR00152"/>
    </source>
</evidence>
<feature type="binding site" evidence="5">
    <location>
        <begin position="13"/>
        <end position="18"/>
    </location>
    <ligand>
        <name>ATP</name>
        <dbReference type="ChEBI" id="CHEBI:30616"/>
    </ligand>
</feature>
<dbReference type="EC" id="2.7.1.24" evidence="5 6"/>
<evidence type="ECO:0000313" key="8">
    <source>
        <dbReference type="Proteomes" id="UP000286680"/>
    </source>
</evidence>
<dbReference type="Gene3D" id="3.40.50.300">
    <property type="entry name" value="P-loop containing nucleotide triphosphate hydrolases"/>
    <property type="match status" value="1"/>
</dbReference>
<organism evidence="7 8">
    <name type="scientific">Idiomarina aquatica</name>
    <dbReference type="NCBI Taxonomy" id="1327752"/>
    <lineage>
        <taxon>Bacteria</taxon>
        <taxon>Pseudomonadati</taxon>
        <taxon>Pseudomonadota</taxon>
        <taxon>Gammaproteobacteria</taxon>
        <taxon>Alteromonadales</taxon>
        <taxon>Idiomarinaceae</taxon>
        <taxon>Idiomarina</taxon>
    </lineage>
</organism>
<comment type="similarity">
    <text evidence="1 5">Belongs to the CoaE family.</text>
</comment>
<dbReference type="Proteomes" id="UP000286680">
    <property type="component" value="Unassembled WGS sequence"/>
</dbReference>
<keyword evidence="2 5" id="KW-0547">Nucleotide-binding</keyword>
<comment type="catalytic activity">
    <reaction evidence="5">
        <text>3'-dephospho-CoA + ATP = ADP + CoA + H(+)</text>
        <dbReference type="Rhea" id="RHEA:18245"/>
        <dbReference type="ChEBI" id="CHEBI:15378"/>
        <dbReference type="ChEBI" id="CHEBI:30616"/>
        <dbReference type="ChEBI" id="CHEBI:57287"/>
        <dbReference type="ChEBI" id="CHEBI:57328"/>
        <dbReference type="ChEBI" id="CHEBI:456216"/>
        <dbReference type="EC" id="2.7.1.24"/>
    </reaction>
</comment>
<comment type="caution">
    <text evidence="7">The sequence shown here is derived from an EMBL/GenBank/DDBJ whole genome shotgun (WGS) entry which is preliminary data.</text>
</comment>
<evidence type="ECO:0000256" key="1">
    <source>
        <dbReference type="ARBA" id="ARBA00009018"/>
    </source>
</evidence>
<keyword evidence="5 7" id="KW-0418">Kinase</keyword>
<keyword evidence="5" id="KW-0808">Transferase</keyword>
<protein>
    <recommendedName>
        <fullName evidence="5 6">Dephospho-CoA kinase</fullName>
        <ecNumber evidence="5 6">2.7.1.24</ecNumber>
    </recommendedName>
    <alternativeName>
        <fullName evidence="5">Dephosphocoenzyme A kinase</fullName>
    </alternativeName>
</protein>
<dbReference type="InterPro" id="IPR001977">
    <property type="entry name" value="Depp_CoAkinase"/>
</dbReference>
<dbReference type="GO" id="GO:0005524">
    <property type="term" value="F:ATP binding"/>
    <property type="evidence" value="ECO:0007669"/>
    <property type="project" value="UniProtKB-UniRule"/>
</dbReference>
<comment type="subcellular location">
    <subcellularLocation>
        <location evidence="5">Cytoplasm</location>
    </subcellularLocation>
</comment>
<proteinExistence type="inferred from homology"/>
<keyword evidence="8" id="KW-1185">Reference proteome</keyword>
<dbReference type="AlphaFoldDB" id="A0AA94EHR9"/>
<dbReference type="CDD" id="cd02022">
    <property type="entry name" value="DPCK"/>
    <property type="match status" value="1"/>
</dbReference>
<comment type="function">
    <text evidence="5">Catalyzes the phosphorylation of the 3'-hydroxyl group of dephosphocoenzyme A to form coenzyme A.</text>
</comment>
<evidence type="ECO:0000256" key="5">
    <source>
        <dbReference type="HAMAP-Rule" id="MF_00376"/>
    </source>
</evidence>
<evidence type="ECO:0000313" key="7">
    <source>
        <dbReference type="EMBL" id="RUO45328.1"/>
    </source>
</evidence>